<gene>
    <name evidence="1" type="ORF">MsAg5_16740</name>
</gene>
<organism evidence="1 2">
    <name type="scientific">Methanolapillus africanus</name>
    <dbReference type="NCBI Taxonomy" id="3028297"/>
    <lineage>
        <taxon>Archaea</taxon>
        <taxon>Methanobacteriati</taxon>
        <taxon>Methanobacteriota</taxon>
        <taxon>Stenosarchaea group</taxon>
        <taxon>Methanomicrobia</taxon>
        <taxon>Methanosarcinales</taxon>
        <taxon>Methanosarcinaceae</taxon>
        <taxon>Methanolapillus</taxon>
    </lineage>
</organism>
<sequence length="74" mass="8711">MSIESIQVPGFFDIKSKNHNHQNYESLLDFEYEMDAVDELNIVDQIESYAAQGWQFASICGEFIIFKRPIRFMD</sequence>
<reference evidence="1" key="1">
    <citation type="submission" date="2023-06" db="EMBL/GenBank/DDBJ databases">
        <title>Genome sequence of Methanosarcinaceae archaeon Ag5.</title>
        <authorList>
            <person name="Protasov E."/>
            <person name="Platt K."/>
            <person name="Poehlein A."/>
            <person name="Daniel R."/>
            <person name="Brune A."/>
        </authorList>
    </citation>
    <scope>NUCLEOTIDE SEQUENCE</scope>
    <source>
        <strain evidence="1">Ag5</strain>
    </source>
</reference>
<dbReference type="AlphaFoldDB" id="A0AAE4SFX0"/>
<protein>
    <recommendedName>
        <fullName evidence="3">DUF4177 domain-containing protein</fullName>
    </recommendedName>
</protein>
<keyword evidence="2" id="KW-1185">Reference proteome</keyword>
<name>A0AAE4SFX0_9EURY</name>
<comment type="caution">
    <text evidence="1">The sequence shown here is derived from an EMBL/GenBank/DDBJ whole genome shotgun (WGS) entry which is preliminary data.</text>
</comment>
<evidence type="ECO:0000313" key="2">
    <source>
        <dbReference type="Proteomes" id="UP001271789"/>
    </source>
</evidence>
<dbReference type="Proteomes" id="UP001271789">
    <property type="component" value="Unassembled WGS sequence"/>
</dbReference>
<proteinExistence type="predicted"/>
<evidence type="ECO:0000313" key="1">
    <source>
        <dbReference type="EMBL" id="MDV0447760.1"/>
    </source>
</evidence>
<dbReference type="RefSeq" id="WP_338100206.1">
    <property type="nucleotide sequence ID" value="NZ_JAWDKD010000023.1"/>
</dbReference>
<accession>A0AAE4SFX0</accession>
<evidence type="ECO:0008006" key="3">
    <source>
        <dbReference type="Google" id="ProtNLM"/>
    </source>
</evidence>
<dbReference type="EMBL" id="JAWDKD010000023">
    <property type="protein sequence ID" value="MDV0447760.1"/>
    <property type="molecule type" value="Genomic_DNA"/>
</dbReference>